<dbReference type="AlphaFoldDB" id="A0A0B8NPS5"/>
<keyword evidence="6" id="KW-0813">Transport</keyword>
<evidence type="ECO:0000256" key="2">
    <source>
        <dbReference type="ARBA" id="ARBA00022475"/>
    </source>
</evidence>
<keyword evidence="2" id="KW-1003">Cell membrane</keyword>
<comment type="similarity">
    <text evidence="6">Belongs to the exbB/tolQ family.</text>
</comment>
<dbReference type="EMBL" id="BBRZ01000032">
    <property type="protein sequence ID" value="GAM56580.1"/>
    <property type="molecule type" value="Genomic_DNA"/>
</dbReference>
<evidence type="ECO:0000259" key="7">
    <source>
        <dbReference type="Pfam" id="PF01618"/>
    </source>
</evidence>
<keyword evidence="5" id="KW-0472">Membrane</keyword>
<keyword evidence="3" id="KW-0812">Transmembrane</keyword>
<evidence type="ECO:0000256" key="5">
    <source>
        <dbReference type="ARBA" id="ARBA00023136"/>
    </source>
</evidence>
<dbReference type="InterPro" id="IPR002898">
    <property type="entry name" value="MotA_ExbB_proton_chnl"/>
</dbReference>
<proteinExistence type="inferred from homology"/>
<evidence type="ECO:0000256" key="4">
    <source>
        <dbReference type="ARBA" id="ARBA00022989"/>
    </source>
</evidence>
<accession>A0A0B8NPS5</accession>
<evidence type="ECO:0000313" key="9">
    <source>
        <dbReference type="Proteomes" id="UP000031671"/>
    </source>
</evidence>
<dbReference type="Proteomes" id="UP000031671">
    <property type="component" value="Unassembled WGS sequence"/>
</dbReference>
<protein>
    <submittedName>
        <fullName evidence="8">MotA/tolQ/exbB proton channel family protein</fullName>
    </submittedName>
</protein>
<evidence type="ECO:0000256" key="1">
    <source>
        <dbReference type="ARBA" id="ARBA00004651"/>
    </source>
</evidence>
<keyword evidence="6" id="KW-0653">Protein transport</keyword>
<reference evidence="8 9" key="2">
    <citation type="submission" date="2015-01" db="EMBL/GenBank/DDBJ databases">
        <authorList>
            <consortium name="NBRP consortium"/>
            <person name="Sawabe T."/>
            <person name="Meirelles P."/>
            <person name="Feng G."/>
            <person name="Sayaka M."/>
            <person name="Hattori M."/>
            <person name="Ohkuma M."/>
        </authorList>
    </citation>
    <scope>NUCLEOTIDE SEQUENCE [LARGE SCALE GENOMIC DNA]</scope>
    <source>
        <strain evidence="9">JCM 19231</strain>
    </source>
</reference>
<comment type="subcellular location">
    <subcellularLocation>
        <location evidence="1">Cell membrane</location>
        <topology evidence="1">Multi-pass membrane protein</topology>
    </subcellularLocation>
    <subcellularLocation>
        <location evidence="6">Membrane</location>
        <topology evidence="6">Multi-pass membrane protein</topology>
    </subcellularLocation>
</comment>
<comment type="caution">
    <text evidence="8">The sequence shown here is derived from an EMBL/GenBank/DDBJ whole genome shotgun (WGS) entry which is preliminary data.</text>
</comment>
<name>A0A0B8NPS5_9VIBR</name>
<gene>
    <name evidence="8" type="ORF">JCM19231_691</name>
</gene>
<evidence type="ECO:0000313" key="8">
    <source>
        <dbReference type="EMBL" id="GAM56580.1"/>
    </source>
</evidence>
<reference evidence="8 9" key="1">
    <citation type="submission" date="2015-01" db="EMBL/GenBank/DDBJ databases">
        <title>Vibrio sp. C1 JCM 19231 whole genome shotgun sequence.</title>
        <authorList>
            <person name="Sawabe T."/>
            <person name="Meirelles P."/>
            <person name="Feng G."/>
            <person name="Sayaka M."/>
            <person name="Hattori M."/>
            <person name="Ohkuma M."/>
        </authorList>
    </citation>
    <scope>NUCLEOTIDE SEQUENCE [LARGE SCALE GENOMIC DNA]</scope>
    <source>
        <strain evidence="9">JCM 19231</strain>
    </source>
</reference>
<evidence type="ECO:0000256" key="6">
    <source>
        <dbReference type="RuleBase" id="RU004057"/>
    </source>
</evidence>
<sequence length="54" mass="5631">MALITTVLGLVAAMPLLLVHNMLSSLSEGIRNVVEKQGVGLVAESAERKQEAAA</sequence>
<evidence type="ECO:0000256" key="3">
    <source>
        <dbReference type="ARBA" id="ARBA00022692"/>
    </source>
</evidence>
<feature type="domain" description="MotA/TolQ/ExbB proton channel" evidence="7">
    <location>
        <begin position="2"/>
        <end position="35"/>
    </location>
</feature>
<dbReference type="Pfam" id="PF01618">
    <property type="entry name" value="MotA_ExbB"/>
    <property type="match status" value="1"/>
</dbReference>
<dbReference type="GO" id="GO:0005886">
    <property type="term" value="C:plasma membrane"/>
    <property type="evidence" value="ECO:0007669"/>
    <property type="project" value="UniProtKB-SubCell"/>
</dbReference>
<keyword evidence="4" id="KW-1133">Transmembrane helix</keyword>
<organism evidence="8 9">
    <name type="scientific">Vibrio ishigakensis</name>
    <dbReference type="NCBI Taxonomy" id="1481914"/>
    <lineage>
        <taxon>Bacteria</taxon>
        <taxon>Pseudomonadati</taxon>
        <taxon>Pseudomonadota</taxon>
        <taxon>Gammaproteobacteria</taxon>
        <taxon>Vibrionales</taxon>
        <taxon>Vibrionaceae</taxon>
        <taxon>Vibrio</taxon>
    </lineage>
</organism>
<keyword evidence="9" id="KW-1185">Reference proteome</keyword>
<dbReference type="GO" id="GO:0015031">
    <property type="term" value="P:protein transport"/>
    <property type="evidence" value="ECO:0007669"/>
    <property type="project" value="UniProtKB-KW"/>
</dbReference>